<dbReference type="OrthoDB" id="2446936at2759"/>
<proteinExistence type="predicted"/>
<name>A0A9N9I2D7_9GLOM</name>
<comment type="caution">
    <text evidence="1">The sequence shown here is derived from an EMBL/GenBank/DDBJ whole genome shotgun (WGS) entry which is preliminary data.</text>
</comment>
<reference evidence="1" key="1">
    <citation type="submission" date="2021-06" db="EMBL/GenBank/DDBJ databases">
        <authorList>
            <person name="Kallberg Y."/>
            <person name="Tangrot J."/>
            <person name="Rosling A."/>
        </authorList>
    </citation>
    <scope>NUCLEOTIDE SEQUENCE</scope>
    <source>
        <strain evidence="1">MA453B</strain>
    </source>
</reference>
<keyword evidence="2" id="KW-1185">Reference proteome</keyword>
<dbReference type="Proteomes" id="UP000789405">
    <property type="component" value="Unassembled WGS sequence"/>
</dbReference>
<evidence type="ECO:0000313" key="1">
    <source>
        <dbReference type="EMBL" id="CAG8718405.1"/>
    </source>
</evidence>
<gene>
    <name evidence="1" type="ORF">DERYTH_LOCUS14122</name>
</gene>
<protein>
    <submittedName>
        <fullName evidence="1">365_t:CDS:1</fullName>
    </submittedName>
</protein>
<evidence type="ECO:0000313" key="2">
    <source>
        <dbReference type="Proteomes" id="UP000789405"/>
    </source>
</evidence>
<sequence length="150" mass="16810">KQDRFTSKEELNEIAKLQSESKIVSLLEEDKRKNRNDNNSLATKILYNVLFNAEVSSNILLNAKVSSNILLNAESSSNMLLDAKASSNMLLDANASLQSSNKTIQSTSSPSNLAPILHIHLEEINKWFQIGKSSKNNISIYDYLRLLRLS</sequence>
<dbReference type="EMBL" id="CAJVPY010010391">
    <property type="protein sequence ID" value="CAG8718405.1"/>
    <property type="molecule type" value="Genomic_DNA"/>
</dbReference>
<feature type="non-terminal residue" evidence="1">
    <location>
        <position position="150"/>
    </location>
</feature>
<dbReference type="AlphaFoldDB" id="A0A9N9I2D7"/>
<organism evidence="1 2">
    <name type="scientific">Dentiscutata erythropus</name>
    <dbReference type="NCBI Taxonomy" id="1348616"/>
    <lineage>
        <taxon>Eukaryota</taxon>
        <taxon>Fungi</taxon>
        <taxon>Fungi incertae sedis</taxon>
        <taxon>Mucoromycota</taxon>
        <taxon>Glomeromycotina</taxon>
        <taxon>Glomeromycetes</taxon>
        <taxon>Diversisporales</taxon>
        <taxon>Gigasporaceae</taxon>
        <taxon>Dentiscutata</taxon>
    </lineage>
</organism>
<accession>A0A9N9I2D7</accession>